<feature type="transmembrane region" description="Helical" evidence="9">
    <location>
        <begin position="325"/>
        <end position="346"/>
    </location>
</feature>
<dbReference type="InterPro" id="IPR020846">
    <property type="entry name" value="MFS_dom"/>
</dbReference>
<accession>W4N9N1</accession>
<keyword evidence="6 9" id="KW-0472">Membrane</keyword>
<dbReference type="STRING" id="1435051.BMOU_0556"/>
<dbReference type="PANTHER" id="PTHR48020">
    <property type="entry name" value="PROTON MYO-INOSITOL COTRANSPORTER"/>
    <property type="match status" value="1"/>
</dbReference>
<dbReference type="Pfam" id="PF00083">
    <property type="entry name" value="Sugar_tr"/>
    <property type="match status" value="1"/>
</dbReference>
<feature type="transmembrane region" description="Helical" evidence="9">
    <location>
        <begin position="41"/>
        <end position="61"/>
    </location>
</feature>
<dbReference type="AlphaFoldDB" id="W4N9N1"/>
<feature type="transmembrane region" description="Helical" evidence="9">
    <location>
        <begin position="81"/>
        <end position="102"/>
    </location>
</feature>
<evidence type="ECO:0000256" key="9">
    <source>
        <dbReference type="SAM" id="Phobius"/>
    </source>
</evidence>
<evidence type="ECO:0000256" key="7">
    <source>
        <dbReference type="RuleBase" id="RU003346"/>
    </source>
</evidence>
<feature type="compositionally biased region" description="Polar residues" evidence="8">
    <location>
        <begin position="1"/>
        <end position="10"/>
    </location>
</feature>
<dbReference type="PRINTS" id="PR00171">
    <property type="entry name" value="SUGRTRNSPORT"/>
</dbReference>
<proteinExistence type="inferred from homology"/>
<gene>
    <name evidence="11" type="ORF">BMOU_0556</name>
</gene>
<dbReference type="PANTHER" id="PTHR48020:SF12">
    <property type="entry name" value="PROTON MYO-INOSITOL COTRANSPORTER"/>
    <property type="match status" value="1"/>
</dbReference>
<dbReference type="PROSITE" id="PS50850">
    <property type="entry name" value="MFS"/>
    <property type="match status" value="1"/>
</dbReference>
<keyword evidence="4 9" id="KW-0812">Transmembrane</keyword>
<sequence>MTSMQSSASIAGTHESHESLEAREAIETVEEAVGRSVSTRFPLNSAFIFTFGALGGMLFGFDTGIISGASPLIESDFGLSVSQTGFITSSVLIGSCVGALSIGALSDRFGRKRLLILSAVLFLIGSGMCATATGFLMMIAARIILGLAVGAASALTPAYLAELAPKEHRGSLSTLFQLMITFGILLAYASNLGFLGHNVAGIRDWRWMLGSALIPAALLLIGGILLPESPRYLVSKGDERNAFKVLTLIRKDVDQTQVQLELDEIKEVAAQDTKGGVRELFRIARPALIAAVGIMLFQQLVGINSVIYFLPQVFIKGFGFPEDHAIWVSVGIGVVNFAATIVATFIMDRFPRKRLLVFGSVVMTVSLAVLAVLNFTGDVAVLAVPTMILIAVYILGFALSWGPIAGCSSVRSSRSACAASAAPSAPPPTGSAISWSPSSSSCFSRPSATMWAVRSRSSACSPHCPSRSCCISFPKPRASPLSRSKRRWSAAKRSFVIPGAIVADIGQAFAESPCAIDATQSIAHGLHDLLTGGSHVSRVVPGIRRNPPERTSSGSRRRRAGVRSIPRFP</sequence>
<name>W4N9N1_9BIFI</name>
<feature type="transmembrane region" description="Helical" evidence="9">
    <location>
        <begin position="287"/>
        <end position="310"/>
    </location>
</feature>
<dbReference type="InterPro" id="IPR036259">
    <property type="entry name" value="MFS_trans_sf"/>
</dbReference>
<evidence type="ECO:0000256" key="1">
    <source>
        <dbReference type="ARBA" id="ARBA00004651"/>
    </source>
</evidence>
<dbReference type="InterPro" id="IPR005828">
    <property type="entry name" value="MFS_sugar_transport-like"/>
</dbReference>
<dbReference type="PROSITE" id="PS00217">
    <property type="entry name" value="SUGAR_TRANSPORT_2"/>
    <property type="match status" value="1"/>
</dbReference>
<dbReference type="GO" id="GO:0005886">
    <property type="term" value="C:plasma membrane"/>
    <property type="evidence" value="ECO:0007669"/>
    <property type="project" value="UniProtKB-SubCell"/>
</dbReference>
<feature type="transmembrane region" description="Helical" evidence="9">
    <location>
        <begin position="139"/>
        <end position="160"/>
    </location>
</feature>
<comment type="similarity">
    <text evidence="2 7">Belongs to the major facilitator superfamily. Sugar transporter (TC 2.A.1.1) family.</text>
</comment>
<evidence type="ECO:0000256" key="5">
    <source>
        <dbReference type="ARBA" id="ARBA00022989"/>
    </source>
</evidence>
<feature type="domain" description="Major facilitator superfamily (MFS) profile" evidence="10">
    <location>
        <begin position="48"/>
        <end position="569"/>
    </location>
</feature>
<organism evidence="11 12">
    <name type="scientific">Bifidobacterium moukalabense DSM 27321</name>
    <dbReference type="NCBI Taxonomy" id="1435051"/>
    <lineage>
        <taxon>Bacteria</taxon>
        <taxon>Bacillati</taxon>
        <taxon>Actinomycetota</taxon>
        <taxon>Actinomycetes</taxon>
        <taxon>Bifidobacteriales</taxon>
        <taxon>Bifidobacteriaceae</taxon>
        <taxon>Bifidobacterium</taxon>
    </lineage>
</organism>
<comment type="subcellular location">
    <subcellularLocation>
        <location evidence="1">Cell membrane</location>
        <topology evidence="1">Multi-pass membrane protein</topology>
    </subcellularLocation>
</comment>
<dbReference type="eggNOG" id="COG2814">
    <property type="taxonomic scope" value="Bacteria"/>
</dbReference>
<feature type="transmembrane region" description="Helical" evidence="9">
    <location>
        <begin position="172"/>
        <end position="195"/>
    </location>
</feature>
<dbReference type="Gene3D" id="1.20.1250.20">
    <property type="entry name" value="MFS general substrate transporter like domains"/>
    <property type="match status" value="1"/>
</dbReference>
<evidence type="ECO:0000259" key="10">
    <source>
        <dbReference type="PROSITE" id="PS50850"/>
    </source>
</evidence>
<evidence type="ECO:0000256" key="3">
    <source>
        <dbReference type="ARBA" id="ARBA00022448"/>
    </source>
</evidence>
<feature type="transmembrane region" description="Helical" evidence="9">
    <location>
        <begin position="379"/>
        <end position="404"/>
    </location>
</feature>
<feature type="region of interest" description="Disordered" evidence="8">
    <location>
        <begin position="538"/>
        <end position="569"/>
    </location>
</feature>
<dbReference type="InterPro" id="IPR005829">
    <property type="entry name" value="Sugar_transporter_CS"/>
</dbReference>
<evidence type="ECO:0000256" key="8">
    <source>
        <dbReference type="SAM" id="MobiDB-lite"/>
    </source>
</evidence>
<feature type="transmembrane region" description="Helical" evidence="9">
    <location>
        <begin position="207"/>
        <end position="226"/>
    </location>
</feature>
<keyword evidence="12" id="KW-1185">Reference proteome</keyword>
<keyword evidence="5 9" id="KW-1133">Transmembrane helix</keyword>
<dbReference type="Proteomes" id="UP000019155">
    <property type="component" value="Unassembled WGS sequence"/>
</dbReference>
<dbReference type="PROSITE" id="PS00216">
    <property type="entry name" value="SUGAR_TRANSPORT_1"/>
    <property type="match status" value="1"/>
</dbReference>
<evidence type="ECO:0000313" key="12">
    <source>
        <dbReference type="Proteomes" id="UP000019155"/>
    </source>
</evidence>
<dbReference type="SUPFAM" id="SSF103473">
    <property type="entry name" value="MFS general substrate transporter"/>
    <property type="match status" value="1"/>
</dbReference>
<evidence type="ECO:0000256" key="6">
    <source>
        <dbReference type="ARBA" id="ARBA00023136"/>
    </source>
</evidence>
<feature type="transmembrane region" description="Helical" evidence="9">
    <location>
        <begin position="114"/>
        <end position="133"/>
    </location>
</feature>
<dbReference type="NCBIfam" id="TIGR00879">
    <property type="entry name" value="SP"/>
    <property type="match status" value="1"/>
</dbReference>
<dbReference type="InterPro" id="IPR050814">
    <property type="entry name" value="Myo-inositol_Transporter"/>
</dbReference>
<feature type="region of interest" description="Disordered" evidence="8">
    <location>
        <begin position="1"/>
        <end position="21"/>
    </location>
</feature>
<protein>
    <submittedName>
        <fullName evidence="11">Glucose/fructose transport protein</fullName>
    </submittedName>
</protein>
<dbReference type="InterPro" id="IPR003663">
    <property type="entry name" value="Sugar/inositol_transpt"/>
</dbReference>
<reference evidence="11 12" key="1">
    <citation type="journal article" date="2014" name="Genome Announc.">
        <title>The Genome Sequence of Bifidobacterium moukalabense DSM 27321 Highlights the Close Phylogenetic Relatedness with the Bifidobacterium dentium Taxon.</title>
        <authorList>
            <person name="Lugli G.A."/>
            <person name="Duranti S."/>
            <person name="Milani C."/>
            <person name="Turroni F."/>
            <person name="Viappiani A."/>
            <person name="Mangifesta M."/>
            <person name="van Sinderen D."/>
            <person name="Ventura M."/>
        </authorList>
    </citation>
    <scope>NUCLEOTIDE SEQUENCE [LARGE SCALE GENOMIC DNA]</scope>
    <source>
        <strain evidence="11 12">DSM 27321</strain>
    </source>
</reference>
<evidence type="ECO:0000256" key="4">
    <source>
        <dbReference type="ARBA" id="ARBA00022692"/>
    </source>
</evidence>
<dbReference type="GO" id="GO:0022857">
    <property type="term" value="F:transmembrane transporter activity"/>
    <property type="evidence" value="ECO:0007669"/>
    <property type="project" value="InterPro"/>
</dbReference>
<dbReference type="EMBL" id="AZMV01000002">
    <property type="protein sequence ID" value="ETY71818.1"/>
    <property type="molecule type" value="Genomic_DNA"/>
</dbReference>
<evidence type="ECO:0000313" key="11">
    <source>
        <dbReference type="EMBL" id="ETY71818.1"/>
    </source>
</evidence>
<evidence type="ECO:0000256" key="2">
    <source>
        <dbReference type="ARBA" id="ARBA00010992"/>
    </source>
</evidence>
<feature type="transmembrane region" description="Helical" evidence="9">
    <location>
        <begin position="355"/>
        <end position="373"/>
    </location>
</feature>
<keyword evidence="3 7" id="KW-0813">Transport</keyword>
<comment type="caution">
    <text evidence="11">The sequence shown here is derived from an EMBL/GenBank/DDBJ whole genome shotgun (WGS) entry which is preliminary data.</text>
</comment>